<dbReference type="SUPFAM" id="SSF52161">
    <property type="entry name" value="Ribosomal protein L13"/>
    <property type="match status" value="1"/>
</dbReference>
<comment type="subunit">
    <text evidence="4">Part of the 50S ribosomal subunit.</text>
</comment>
<keyword evidence="3 4" id="KW-0687">Ribonucleoprotein</keyword>
<comment type="function">
    <text evidence="4">This protein is one of the early assembly proteins of the 50S ribosomal subunit, although it is not seen to bind rRNA by itself. It is important during the early stages of 50S assembly.</text>
</comment>
<sequence>MKTSIPKPEAPKWFLVDAADQHVGRLATKIAHVIGGKHKPSFSPHLIHGDHVIVLNAEKIVLFGRKAEQKEYISHRGYFGHIKRVPYARMLKENPEKILTEAVRGMLGRNKLRDLKMAQLHVFQGTTHPHEAQKPEPLDQVFPSIKK</sequence>
<evidence type="ECO:0000313" key="7">
    <source>
        <dbReference type="Proteomes" id="UP000178601"/>
    </source>
</evidence>
<dbReference type="InterPro" id="IPR005823">
    <property type="entry name" value="Ribosomal_uL13_bac-type"/>
</dbReference>
<protein>
    <recommendedName>
        <fullName evidence="4">Large ribosomal subunit protein uL13</fullName>
    </recommendedName>
</protein>
<feature type="compositionally biased region" description="Basic and acidic residues" evidence="5">
    <location>
        <begin position="128"/>
        <end position="137"/>
    </location>
</feature>
<dbReference type="InterPro" id="IPR005822">
    <property type="entry name" value="Ribosomal_uL13"/>
</dbReference>
<dbReference type="InterPro" id="IPR036899">
    <property type="entry name" value="Ribosomal_uL13_sf"/>
</dbReference>
<dbReference type="Proteomes" id="UP000178601">
    <property type="component" value="Unassembled WGS sequence"/>
</dbReference>
<comment type="caution">
    <text evidence="6">The sequence shown here is derived from an EMBL/GenBank/DDBJ whole genome shotgun (WGS) entry which is preliminary data.</text>
</comment>
<dbReference type="CDD" id="cd00392">
    <property type="entry name" value="Ribosomal_L13"/>
    <property type="match status" value="1"/>
</dbReference>
<dbReference type="GO" id="GO:0017148">
    <property type="term" value="P:negative regulation of translation"/>
    <property type="evidence" value="ECO:0007669"/>
    <property type="project" value="TreeGrafter"/>
</dbReference>
<feature type="region of interest" description="Disordered" evidence="5">
    <location>
        <begin position="126"/>
        <end position="147"/>
    </location>
</feature>
<dbReference type="AlphaFoldDB" id="A0A1F6G0G9"/>
<keyword evidence="2 4" id="KW-0689">Ribosomal protein</keyword>
<dbReference type="GO" id="GO:0022625">
    <property type="term" value="C:cytosolic large ribosomal subunit"/>
    <property type="evidence" value="ECO:0007669"/>
    <property type="project" value="TreeGrafter"/>
</dbReference>
<dbReference type="PANTHER" id="PTHR11545:SF2">
    <property type="entry name" value="LARGE RIBOSOMAL SUBUNIT PROTEIN UL13M"/>
    <property type="match status" value="1"/>
</dbReference>
<accession>A0A1F6G0G9</accession>
<evidence type="ECO:0000313" key="6">
    <source>
        <dbReference type="EMBL" id="OGG91584.1"/>
    </source>
</evidence>
<evidence type="ECO:0000256" key="3">
    <source>
        <dbReference type="ARBA" id="ARBA00023274"/>
    </source>
</evidence>
<evidence type="ECO:0000256" key="5">
    <source>
        <dbReference type="SAM" id="MobiDB-lite"/>
    </source>
</evidence>
<dbReference type="Pfam" id="PF00572">
    <property type="entry name" value="Ribosomal_L13"/>
    <property type="match status" value="1"/>
</dbReference>
<proteinExistence type="inferred from homology"/>
<dbReference type="GO" id="GO:0003729">
    <property type="term" value="F:mRNA binding"/>
    <property type="evidence" value="ECO:0007669"/>
    <property type="project" value="TreeGrafter"/>
</dbReference>
<gene>
    <name evidence="4" type="primary">rplM</name>
    <name evidence="6" type="ORF">A3H16_02565</name>
</gene>
<dbReference type="PIRSF" id="PIRSF002181">
    <property type="entry name" value="Ribosomal_L13"/>
    <property type="match status" value="1"/>
</dbReference>
<evidence type="ECO:0000256" key="2">
    <source>
        <dbReference type="ARBA" id="ARBA00022980"/>
    </source>
</evidence>
<dbReference type="GO" id="GO:0003735">
    <property type="term" value="F:structural constituent of ribosome"/>
    <property type="evidence" value="ECO:0007669"/>
    <property type="project" value="InterPro"/>
</dbReference>
<evidence type="ECO:0000256" key="1">
    <source>
        <dbReference type="ARBA" id="ARBA00006227"/>
    </source>
</evidence>
<dbReference type="HAMAP" id="MF_01366">
    <property type="entry name" value="Ribosomal_uL13"/>
    <property type="match status" value="1"/>
</dbReference>
<dbReference type="EMBL" id="MFMQ01000046">
    <property type="protein sequence ID" value="OGG91584.1"/>
    <property type="molecule type" value="Genomic_DNA"/>
</dbReference>
<dbReference type="GO" id="GO:0006412">
    <property type="term" value="P:translation"/>
    <property type="evidence" value="ECO:0007669"/>
    <property type="project" value="UniProtKB-UniRule"/>
</dbReference>
<dbReference type="PANTHER" id="PTHR11545">
    <property type="entry name" value="RIBOSOMAL PROTEIN L13"/>
    <property type="match status" value="1"/>
</dbReference>
<comment type="similarity">
    <text evidence="1 4">Belongs to the universal ribosomal protein uL13 family.</text>
</comment>
<evidence type="ECO:0000256" key="4">
    <source>
        <dbReference type="HAMAP-Rule" id="MF_01366"/>
    </source>
</evidence>
<dbReference type="Gene3D" id="3.90.1180.10">
    <property type="entry name" value="Ribosomal protein L13"/>
    <property type="match status" value="1"/>
</dbReference>
<dbReference type="NCBIfam" id="TIGR01066">
    <property type="entry name" value="rplM_bact"/>
    <property type="match status" value="1"/>
</dbReference>
<organism evidence="6 7">
    <name type="scientific">Candidatus Kaiserbacteria bacterium RIFCSPLOWO2_12_FULL_53_8</name>
    <dbReference type="NCBI Taxonomy" id="1798529"/>
    <lineage>
        <taxon>Bacteria</taxon>
        <taxon>Candidatus Kaiseribacteriota</taxon>
    </lineage>
</organism>
<reference evidence="6 7" key="1">
    <citation type="journal article" date="2016" name="Nat. Commun.">
        <title>Thousands of microbial genomes shed light on interconnected biogeochemical processes in an aquifer system.</title>
        <authorList>
            <person name="Anantharaman K."/>
            <person name="Brown C.T."/>
            <person name="Hug L.A."/>
            <person name="Sharon I."/>
            <person name="Castelle C.J."/>
            <person name="Probst A.J."/>
            <person name="Thomas B.C."/>
            <person name="Singh A."/>
            <person name="Wilkins M.J."/>
            <person name="Karaoz U."/>
            <person name="Brodie E.L."/>
            <person name="Williams K.H."/>
            <person name="Hubbard S.S."/>
            <person name="Banfield J.F."/>
        </authorList>
    </citation>
    <scope>NUCLEOTIDE SEQUENCE [LARGE SCALE GENOMIC DNA]</scope>
</reference>
<name>A0A1F6G0G9_9BACT</name>